<accession>A0ABQ7H8B9</accession>
<dbReference type="Proteomes" id="UP000815325">
    <property type="component" value="Unassembled WGS sequence"/>
</dbReference>
<keyword evidence="1" id="KW-0175">Coiled coil</keyword>
<name>A0ABQ7H8B9_DUNSA</name>
<evidence type="ECO:0000313" key="3">
    <source>
        <dbReference type="Proteomes" id="UP000815325"/>
    </source>
</evidence>
<dbReference type="EMBL" id="MU069449">
    <property type="protein sequence ID" value="KAF5843098.1"/>
    <property type="molecule type" value="Genomic_DNA"/>
</dbReference>
<evidence type="ECO:0000256" key="1">
    <source>
        <dbReference type="SAM" id="Coils"/>
    </source>
</evidence>
<keyword evidence="3" id="KW-1185">Reference proteome</keyword>
<proteinExistence type="predicted"/>
<organism evidence="2 3">
    <name type="scientific">Dunaliella salina</name>
    <name type="common">Green alga</name>
    <name type="synonym">Protococcus salinus</name>
    <dbReference type="NCBI Taxonomy" id="3046"/>
    <lineage>
        <taxon>Eukaryota</taxon>
        <taxon>Viridiplantae</taxon>
        <taxon>Chlorophyta</taxon>
        <taxon>core chlorophytes</taxon>
        <taxon>Chlorophyceae</taxon>
        <taxon>CS clade</taxon>
        <taxon>Chlamydomonadales</taxon>
        <taxon>Dunaliellaceae</taxon>
        <taxon>Dunaliella</taxon>
    </lineage>
</organism>
<sequence>MHVQKTLQCKSLCGCKRCSGHAGIESYRGCRRCNVNSCVVAVFANGHAGTESYQGFRRCNANGCVVVEFAMQILALLSARATEKQDTQRLVQQLGMVRQKLMAAESEVEAERRQFEAHIKEQLEHNKHLEALLESRPCEL</sequence>
<gene>
    <name evidence="2" type="ORF">DUNSADRAFT_2711</name>
</gene>
<comment type="caution">
    <text evidence="2">The sequence shown here is derived from an EMBL/GenBank/DDBJ whole genome shotgun (WGS) entry which is preliminary data.</text>
</comment>
<reference evidence="2" key="1">
    <citation type="submission" date="2017-08" db="EMBL/GenBank/DDBJ databases">
        <authorList>
            <person name="Polle J.E."/>
            <person name="Barry K."/>
            <person name="Cushman J."/>
            <person name="Schmutz J."/>
            <person name="Tran D."/>
            <person name="Hathwaick L.T."/>
            <person name="Yim W.C."/>
            <person name="Jenkins J."/>
            <person name="Mckie-Krisberg Z.M."/>
            <person name="Prochnik S."/>
            <person name="Lindquist E."/>
            <person name="Dockter R.B."/>
            <person name="Adam C."/>
            <person name="Molina H."/>
            <person name="Bunkerborg J."/>
            <person name="Jin E."/>
            <person name="Buchheim M."/>
            <person name="Magnuson J."/>
        </authorList>
    </citation>
    <scope>NUCLEOTIDE SEQUENCE</scope>
    <source>
        <strain evidence="2">CCAP 19/18</strain>
    </source>
</reference>
<feature type="coiled-coil region" evidence="1">
    <location>
        <begin position="94"/>
        <end position="121"/>
    </location>
</feature>
<evidence type="ECO:0000313" key="2">
    <source>
        <dbReference type="EMBL" id="KAF5843098.1"/>
    </source>
</evidence>
<protein>
    <submittedName>
        <fullName evidence="2">Uncharacterized protein</fullName>
    </submittedName>
</protein>